<name>A0A3N4LZK6_9PEZI</name>
<keyword evidence="2" id="KW-1185">Reference proteome</keyword>
<proteinExistence type="predicted"/>
<sequence length="156" mass="17346">MLCGVRCTRKETSLHVQCFLSYSCCWHQAPYRSRPVISFGNPRNEITTKLRSLHTWLAPTHTFHCGPFPCVFFTSTAKLSYRTRGNITRRPIILCCQNVSSGSSASPNRGAASTQHSDDECRFSSSATACENNVVYAISCYSRARAGGRAKLGYYS</sequence>
<protein>
    <submittedName>
        <fullName evidence="1">Uncharacterized protein</fullName>
    </submittedName>
</protein>
<evidence type="ECO:0000313" key="2">
    <source>
        <dbReference type="Proteomes" id="UP000267821"/>
    </source>
</evidence>
<organism evidence="1 2">
    <name type="scientific">Terfezia boudieri ATCC MYA-4762</name>
    <dbReference type="NCBI Taxonomy" id="1051890"/>
    <lineage>
        <taxon>Eukaryota</taxon>
        <taxon>Fungi</taxon>
        <taxon>Dikarya</taxon>
        <taxon>Ascomycota</taxon>
        <taxon>Pezizomycotina</taxon>
        <taxon>Pezizomycetes</taxon>
        <taxon>Pezizales</taxon>
        <taxon>Pezizaceae</taxon>
        <taxon>Terfezia</taxon>
    </lineage>
</organism>
<reference evidence="1 2" key="1">
    <citation type="journal article" date="2018" name="Nat. Ecol. Evol.">
        <title>Pezizomycetes genomes reveal the molecular basis of ectomycorrhizal truffle lifestyle.</title>
        <authorList>
            <person name="Murat C."/>
            <person name="Payen T."/>
            <person name="Noel B."/>
            <person name="Kuo A."/>
            <person name="Morin E."/>
            <person name="Chen J."/>
            <person name="Kohler A."/>
            <person name="Krizsan K."/>
            <person name="Balestrini R."/>
            <person name="Da Silva C."/>
            <person name="Montanini B."/>
            <person name="Hainaut M."/>
            <person name="Levati E."/>
            <person name="Barry K.W."/>
            <person name="Belfiori B."/>
            <person name="Cichocki N."/>
            <person name="Clum A."/>
            <person name="Dockter R.B."/>
            <person name="Fauchery L."/>
            <person name="Guy J."/>
            <person name="Iotti M."/>
            <person name="Le Tacon F."/>
            <person name="Lindquist E.A."/>
            <person name="Lipzen A."/>
            <person name="Malagnac F."/>
            <person name="Mello A."/>
            <person name="Molinier V."/>
            <person name="Miyauchi S."/>
            <person name="Poulain J."/>
            <person name="Riccioni C."/>
            <person name="Rubini A."/>
            <person name="Sitrit Y."/>
            <person name="Splivallo R."/>
            <person name="Traeger S."/>
            <person name="Wang M."/>
            <person name="Zifcakova L."/>
            <person name="Wipf D."/>
            <person name="Zambonelli A."/>
            <person name="Paolocci F."/>
            <person name="Nowrousian M."/>
            <person name="Ottonello S."/>
            <person name="Baldrian P."/>
            <person name="Spatafora J.W."/>
            <person name="Henrissat B."/>
            <person name="Nagy L.G."/>
            <person name="Aury J.M."/>
            <person name="Wincker P."/>
            <person name="Grigoriev I.V."/>
            <person name="Bonfante P."/>
            <person name="Martin F.M."/>
        </authorList>
    </citation>
    <scope>NUCLEOTIDE SEQUENCE [LARGE SCALE GENOMIC DNA]</scope>
    <source>
        <strain evidence="1 2">ATCC MYA-4762</strain>
    </source>
</reference>
<accession>A0A3N4LZK6</accession>
<dbReference type="InParanoid" id="A0A3N4LZK6"/>
<evidence type="ECO:0000313" key="1">
    <source>
        <dbReference type="EMBL" id="RPB28257.1"/>
    </source>
</evidence>
<dbReference type="AlphaFoldDB" id="A0A3N4LZK6"/>
<dbReference type="EMBL" id="ML121529">
    <property type="protein sequence ID" value="RPB28257.1"/>
    <property type="molecule type" value="Genomic_DNA"/>
</dbReference>
<gene>
    <name evidence="1" type="ORF">L211DRAFT_369972</name>
</gene>
<dbReference type="PROSITE" id="PS51257">
    <property type="entry name" value="PROKAR_LIPOPROTEIN"/>
    <property type="match status" value="1"/>
</dbReference>
<dbReference type="Proteomes" id="UP000267821">
    <property type="component" value="Unassembled WGS sequence"/>
</dbReference>